<feature type="signal peptide" evidence="1">
    <location>
        <begin position="1"/>
        <end position="19"/>
    </location>
</feature>
<reference evidence="2 3" key="1">
    <citation type="submission" date="2008-02" db="EMBL/GenBank/DDBJ databases">
        <title>Complete sequence of Shewanella woodyi ATCC 51908.</title>
        <authorList>
            <consortium name="US DOE Joint Genome Institute"/>
            <person name="Copeland A."/>
            <person name="Lucas S."/>
            <person name="Lapidus A."/>
            <person name="Glavina del Rio T."/>
            <person name="Dalin E."/>
            <person name="Tice H."/>
            <person name="Bruce D."/>
            <person name="Goodwin L."/>
            <person name="Pitluck S."/>
            <person name="Sims D."/>
            <person name="Brettin T."/>
            <person name="Detter J.C."/>
            <person name="Han C."/>
            <person name="Kuske C.R."/>
            <person name="Schmutz J."/>
            <person name="Larimer F."/>
            <person name="Land M."/>
            <person name="Hauser L."/>
            <person name="Kyrpides N."/>
            <person name="Lykidis A."/>
            <person name="Zhao J.-S."/>
            <person name="Richardson P."/>
        </authorList>
    </citation>
    <scope>NUCLEOTIDE SEQUENCE [LARGE SCALE GENOMIC DNA]</scope>
    <source>
        <strain evidence="3">ATCC 51908 / MS32</strain>
    </source>
</reference>
<gene>
    <name evidence="2" type="ordered locus">Swoo_4771</name>
</gene>
<dbReference type="STRING" id="392500.Swoo_4771"/>
<dbReference type="Proteomes" id="UP000002168">
    <property type="component" value="Chromosome"/>
</dbReference>
<dbReference type="InterPro" id="IPR005590">
    <property type="entry name" value="DUF333"/>
</dbReference>
<organism evidence="2 3">
    <name type="scientific">Shewanella woodyi (strain ATCC 51908 / MS32)</name>
    <dbReference type="NCBI Taxonomy" id="392500"/>
    <lineage>
        <taxon>Bacteria</taxon>
        <taxon>Pseudomonadati</taxon>
        <taxon>Pseudomonadota</taxon>
        <taxon>Gammaproteobacteria</taxon>
        <taxon>Alteromonadales</taxon>
        <taxon>Shewanellaceae</taxon>
        <taxon>Shewanella</taxon>
    </lineage>
</organism>
<evidence type="ECO:0000256" key="1">
    <source>
        <dbReference type="SAM" id="SignalP"/>
    </source>
</evidence>
<proteinExistence type="predicted"/>
<evidence type="ECO:0000313" key="2">
    <source>
        <dbReference type="EMBL" id="ACA89020.1"/>
    </source>
</evidence>
<protein>
    <recommendedName>
        <fullName evidence="4">Hemolysin</fullName>
    </recommendedName>
</protein>
<dbReference type="Pfam" id="PF03891">
    <property type="entry name" value="DUF333"/>
    <property type="match status" value="4"/>
</dbReference>
<dbReference type="RefSeq" id="WP_012327337.1">
    <property type="nucleotide sequence ID" value="NC_010506.1"/>
</dbReference>
<keyword evidence="1" id="KW-0732">Signal</keyword>
<dbReference type="HOGENOM" id="CLU_908804_0_0_6"/>
<accession>B1KNY9</accession>
<dbReference type="AlphaFoldDB" id="B1KNY9"/>
<dbReference type="KEGG" id="swd:Swoo_4771"/>
<dbReference type="eggNOG" id="COG3042">
    <property type="taxonomic scope" value="Bacteria"/>
</dbReference>
<dbReference type="PROSITE" id="PS51257">
    <property type="entry name" value="PROKAR_LIPOPROTEIN"/>
    <property type="match status" value="1"/>
</dbReference>
<dbReference type="PANTHER" id="PTHR38008:SF2">
    <property type="entry name" value="HEMOLYSIN"/>
    <property type="match status" value="1"/>
</dbReference>
<keyword evidence="3" id="KW-1185">Reference proteome</keyword>
<dbReference type="EMBL" id="CP000961">
    <property type="protein sequence ID" value="ACA89020.1"/>
    <property type="molecule type" value="Genomic_DNA"/>
</dbReference>
<name>B1KNY9_SHEWM</name>
<evidence type="ECO:0008006" key="4">
    <source>
        <dbReference type="Google" id="ProtNLM"/>
    </source>
</evidence>
<sequence precursor="true">MIKITSLALVITATVALTACNPNEQTSTKADIEQAPSAVSMANPASEYCVSLGGKLEINNEAEGQVGICHLPSGEKIEEWTLYRKANKQEVTTAIDMANPASTYCESLQGKLALDTGVCTLPSGEALDQWDLFRRDHKQTKPAMGMANPASTYCESLQGKLALDTGVCTLPSGEALDQWDLFRRDHKQTKPAIGMANPAAKYCGSLQGKLALETGVCTLPSGEALDQWDLFRRDHKQTDPVKELLPITQ</sequence>
<dbReference type="PANTHER" id="PTHR38008">
    <property type="entry name" value="HEMOLYSIN-RELATED"/>
    <property type="match status" value="1"/>
</dbReference>
<feature type="chain" id="PRO_5002766910" description="Hemolysin" evidence="1">
    <location>
        <begin position="20"/>
        <end position="249"/>
    </location>
</feature>
<evidence type="ECO:0000313" key="3">
    <source>
        <dbReference type="Proteomes" id="UP000002168"/>
    </source>
</evidence>